<dbReference type="EMBL" id="CP032548">
    <property type="protein sequence ID" value="AZJ35108.1"/>
    <property type="molecule type" value="Genomic_DNA"/>
</dbReference>
<evidence type="ECO:0000313" key="2">
    <source>
        <dbReference type="Proteomes" id="UP000274593"/>
    </source>
</evidence>
<sequence>MKNRKNKISNLFKVGVFLFGISLFLWNCENEPLLETQSNFISKVKNRINTDLIDLPYTKNNLIVDWNNYNIITSDGLEFYEFKTELIAPLKNSSESFNSPSFYVIVYKENNAIIIKYIEVRAYNYSLENLPIDFINLGAYSGSFRYFNDKGELENSEAYIEGYLIKSNKDNYLPIERNTLNRAKEDGTFQAKVQPCTEVPSILYVHETTHHYQDYYKASYRVDSNGNMVEGSMTVADVPYKSVYLGSTTQTYTYTSYSCDTPHTGDEVYKSEYMREQILMDCGPGYDNVTYDGYCVDTEEQIINKLEGKAECVYNKLKNSSTSFKSMIQNFDGDFPVSHLKLTINNSLGFGVYGITLPPVNYVTEIQINGNGVSNLSDLGVATTIAHELIHAEIFRKMLSAAKKGDLNYHNNQNYTTQDRINYVNSLKDNFPGLYDYYWKRYKSTWNHNMMATHYRTTIADIIQSFDNNRLSRSTYESIAWAGLGEIENNQSTIAWQNLTSIEQQAIIDALNQYFFNGTSNCN</sequence>
<organism evidence="1 2">
    <name type="scientific">Tenacibaculum singaporense</name>
    <dbReference type="NCBI Taxonomy" id="2358479"/>
    <lineage>
        <taxon>Bacteria</taxon>
        <taxon>Pseudomonadati</taxon>
        <taxon>Bacteroidota</taxon>
        <taxon>Flavobacteriia</taxon>
        <taxon>Flavobacteriales</taxon>
        <taxon>Flavobacteriaceae</taxon>
        <taxon>Tenacibaculum</taxon>
    </lineage>
</organism>
<keyword evidence="2" id="KW-1185">Reference proteome</keyword>
<dbReference type="KEGG" id="tsig:D6T69_06065"/>
<accession>A0A3Q8RMU3</accession>
<proteinExistence type="predicted"/>
<gene>
    <name evidence="1" type="ORF">D6T69_06065</name>
</gene>
<dbReference type="AlphaFoldDB" id="A0A3Q8RMU3"/>
<protein>
    <submittedName>
        <fullName evidence="1">Uncharacterized protein</fullName>
    </submittedName>
</protein>
<name>A0A3Q8RMU3_9FLAO</name>
<reference evidence="1 2" key="1">
    <citation type="submission" date="2018-09" db="EMBL/GenBank/DDBJ databases">
        <title>Insights into the microbiota of Asian seabass (Lates calcarifer) with tenacibaculosis symptoms and description of sp. nov. Tenacibaculum singaporense.</title>
        <authorList>
            <person name="Miyake S."/>
            <person name="Soh M."/>
            <person name="Azman M.N."/>
            <person name="Ngoh S.Y."/>
            <person name="Orban L."/>
        </authorList>
    </citation>
    <scope>NUCLEOTIDE SEQUENCE [LARGE SCALE GENOMIC DNA]</scope>
    <source>
        <strain evidence="1 2">DSM 106434</strain>
    </source>
</reference>
<dbReference type="RefSeq" id="WP_125066910.1">
    <property type="nucleotide sequence ID" value="NZ_CP032548.1"/>
</dbReference>
<dbReference type="Proteomes" id="UP000274593">
    <property type="component" value="Chromosome"/>
</dbReference>
<evidence type="ECO:0000313" key="1">
    <source>
        <dbReference type="EMBL" id="AZJ35108.1"/>
    </source>
</evidence>